<evidence type="ECO:0000256" key="10">
    <source>
        <dbReference type="RuleBase" id="RU361168"/>
    </source>
</evidence>
<evidence type="ECO:0000256" key="2">
    <source>
        <dbReference type="ARBA" id="ARBA00009743"/>
    </source>
</evidence>
<keyword evidence="5" id="KW-0430">Lectin</keyword>
<evidence type="ECO:0000256" key="8">
    <source>
        <dbReference type="ARBA" id="ARBA00023180"/>
    </source>
</evidence>
<evidence type="ECO:0000256" key="9">
    <source>
        <dbReference type="ARBA" id="ARBA00023295"/>
    </source>
</evidence>
<evidence type="ECO:0000256" key="3">
    <source>
        <dbReference type="ARBA" id="ARBA00012755"/>
    </source>
</evidence>
<dbReference type="SUPFAM" id="SSF50370">
    <property type="entry name" value="Ricin B-like lectins"/>
    <property type="match status" value="1"/>
</dbReference>
<name>A0AAD6H8J0_9EURO</name>
<reference evidence="12" key="2">
    <citation type="submission" date="2023-01" db="EMBL/GenBank/DDBJ databases">
        <authorList>
            <person name="Petersen C."/>
        </authorList>
    </citation>
    <scope>NUCLEOTIDE SEQUENCE</scope>
    <source>
        <strain evidence="12">IBT 12815</strain>
    </source>
</reference>
<dbReference type="EC" id="3.2.1.22" evidence="3 10"/>
<evidence type="ECO:0000313" key="13">
    <source>
        <dbReference type="Proteomes" id="UP001213799"/>
    </source>
</evidence>
<dbReference type="InterPro" id="IPR041233">
    <property type="entry name" value="Melibiase_C"/>
</dbReference>
<dbReference type="GO" id="GO:0005975">
    <property type="term" value="P:carbohydrate metabolic process"/>
    <property type="evidence" value="ECO:0007669"/>
    <property type="project" value="InterPro"/>
</dbReference>
<dbReference type="SUPFAM" id="SSF51445">
    <property type="entry name" value="(Trans)glycosidases"/>
    <property type="match status" value="1"/>
</dbReference>
<organism evidence="12 13">
    <name type="scientific">Penicillium hordei</name>
    <dbReference type="NCBI Taxonomy" id="40994"/>
    <lineage>
        <taxon>Eukaryota</taxon>
        <taxon>Fungi</taxon>
        <taxon>Dikarya</taxon>
        <taxon>Ascomycota</taxon>
        <taxon>Pezizomycotina</taxon>
        <taxon>Eurotiomycetes</taxon>
        <taxon>Eurotiomycetidae</taxon>
        <taxon>Eurotiales</taxon>
        <taxon>Aspergillaceae</taxon>
        <taxon>Penicillium</taxon>
    </lineage>
</organism>
<evidence type="ECO:0000256" key="1">
    <source>
        <dbReference type="ARBA" id="ARBA00001255"/>
    </source>
</evidence>
<keyword evidence="13" id="KW-1185">Reference proteome</keyword>
<dbReference type="AlphaFoldDB" id="A0AAD6H8J0"/>
<dbReference type="InterPro" id="IPR013780">
    <property type="entry name" value="Glyco_hydro_b"/>
</dbReference>
<dbReference type="InterPro" id="IPR013785">
    <property type="entry name" value="Aldolase_TIM"/>
</dbReference>
<comment type="caution">
    <text evidence="12">The sequence shown here is derived from an EMBL/GenBank/DDBJ whole genome shotgun (WGS) entry which is preliminary data.</text>
</comment>
<comment type="catalytic activity">
    <reaction evidence="1 10">
        <text>Hydrolysis of terminal, non-reducing alpha-D-galactose residues in alpha-D-galactosides, including galactose oligosaccharides, galactomannans and galactolipids.</text>
        <dbReference type="EC" id="3.2.1.22"/>
    </reaction>
</comment>
<evidence type="ECO:0000256" key="7">
    <source>
        <dbReference type="ARBA" id="ARBA00023157"/>
    </source>
</evidence>
<comment type="similarity">
    <text evidence="2 10">Belongs to the glycosyl hydrolase 27 family.</text>
</comment>
<dbReference type="Pfam" id="PF16499">
    <property type="entry name" value="Melibiase_2"/>
    <property type="match status" value="1"/>
</dbReference>
<sequence length="423" mass="46521">MQDAELLASWGIDYLKLDGCNVWAEDGNSLREYRVRYMQWNDVLSAMSNPLIFSNSAPAYFEDEVPNWAVIMNWVPESGGLARHLADVIVYSSNGSAWDSIMYNYDFHARLVRYQQPGYHNDPDFLIPDHPSLSKSRFALISALAPPPSRTRKLHSLATRLSRDGTFDVLSHSLENGDRILTTLNRGADAATTTVSLARLGLSSHSGRKYDAHDPVTDQVSTIDSAIEIQLDSHVAKVYRIALPISCTKTTPTGMVLNTPSGLCMTASTDSVIFEKCSASDSQAWFIYFGIQRRFGVVWHVAATGDATKLTLSPLSDASVCLAAGDGVSLAKCQSGIGITWDNYISGHLRNSSGSCLTQSKNQASIEECVIDSVGQIFGLPSGVHLANGRLKLTLIRISVKLMSEPRDLMWVYLLYMMHLAFI</sequence>
<dbReference type="SUPFAM" id="SSF51011">
    <property type="entry name" value="Glycosyl hydrolase domain"/>
    <property type="match status" value="1"/>
</dbReference>
<dbReference type="PANTHER" id="PTHR11452">
    <property type="entry name" value="ALPHA-GALACTOSIDASE/ALPHA-N-ACETYLGALACTOSAMINIDASE"/>
    <property type="match status" value="1"/>
</dbReference>
<protein>
    <recommendedName>
        <fullName evidence="3 10">Alpha-galactosidase</fullName>
        <ecNumber evidence="3 10">3.2.1.22</ecNumber>
    </recommendedName>
    <alternativeName>
        <fullName evidence="10">Melibiase</fullName>
    </alternativeName>
</protein>
<evidence type="ECO:0000256" key="4">
    <source>
        <dbReference type="ARBA" id="ARBA00022729"/>
    </source>
</evidence>
<dbReference type="Proteomes" id="UP001213799">
    <property type="component" value="Unassembled WGS sequence"/>
</dbReference>
<keyword evidence="8" id="KW-0325">Glycoprotein</keyword>
<reference evidence="12" key="1">
    <citation type="journal article" date="2023" name="IMA Fungus">
        <title>Comparative genomic study of the Penicillium genus elucidates a diverse pangenome and 15 lateral gene transfer events.</title>
        <authorList>
            <person name="Petersen C."/>
            <person name="Sorensen T."/>
            <person name="Nielsen M.R."/>
            <person name="Sondergaard T.E."/>
            <person name="Sorensen J.L."/>
            <person name="Fitzpatrick D.A."/>
            <person name="Frisvad J.C."/>
            <person name="Nielsen K.L."/>
        </authorList>
    </citation>
    <scope>NUCLEOTIDE SEQUENCE</scope>
    <source>
        <strain evidence="12">IBT 12815</strain>
    </source>
</reference>
<evidence type="ECO:0000259" key="11">
    <source>
        <dbReference type="Pfam" id="PF17801"/>
    </source>
</evidence>
<dbReference type="InterPro" id="IPR017853">
    <property type="entry name" value="GH"/>
</dbReference>
<feature type="domain" description="Alpha galactosidase C-terminal" evidence="11">
    <location>
        <begin position="164"/>
        <end position="241"/>
    </location>
</feature>
<evidence type="ECO:0000256" key="5">
    <source>
        <dbReference type="ARBA" id="ARBA00022734"/>
    </source>
</evidence>
<dbReference type="GeneID" id="81583336"/>
<keyword evidence="7 10" id="KW-1015">Disulfide bond</keyword>
<keyword evidence="6 10" id="KW-0378">Hydrolase</keyword>
<dbReference type="Gene3D" id="3.20.20.70">
    <property type="entry name" value="Aldolase class I"/>
    <property type="match status" value="1"/>
</dbReference>
<keyword evidence="9 10" id="KW-0326">Glycosidase</keyword>
<dbReference type="GO" id="GO:0004557">
    <property type="term" value="F:alpha-galactosidase activity"/>
    <property type="evidence" value="ECO:0007669"/>
    <property type="project" value="UniProtKB-EC"/>
</dbReference>
<dbReference type="PANTHER" id="PTHR11452:SF91">
    <property type="entry name" value="ALPHA-GALACTOSIDASE A-RELATED"/>
    <property type="match status" value="1"/>
</dbReference>
<evidence type="ECO:0000313" key="12">
    <source>
        <dbReference type="EMBL" id="KAJ5616922.1"/>
    </source>
</evidence>
<dbReference type="PRINTS" id="PR00740">
    <property type="entry name" value="GLHYDRLASE27"/>
</dbReference>
<evidence type="ECO:0000256" key="6">
    <source>
        <dbReference type="ARBA" id="ARBA00022801"/>
    </source>
</evidence>
<dbReference type="EMBL" id="JAQJAE010000001">
    <property type="protein sequence ID" value="KAJ5616922.1"/>
    <property type="molecule type" value="Genomic_DNA"/>
</dbReference>
<dbReference type="RefSeq" id="XP_056758089.1">
    <property type="nucleotide sequence ID" value="XM_056893094.1"/>
</dbReference>
<gene>
    <name evidence="12" type="ORF">N7537_002036</name>
</gene>
<dbReference type="InterPro" id="IPR035992">
    <property type="entry name" value="Ricin_B-like_lectins"/>
</dbReference>
<dbReference type="Gene3D" id="2.60.40.1180">
    <property type="entry name" value="Golgi alpha-mannosidase II"/>
    <property type="match status" value="1"/>
</dbReference>
<dbReference type="Pfam" id="PF17801">
    <property type="entry name" value="Melibiase_C"/>
    <property type="match status" value="1"/>
</dbReference>
<proteinExistence type="inferred from homology"/>
<dbReference type="InterPro" id="IPR002241">
    <property type="entry name" value="Glyco_hydro_27"/>
</dbReference>
<dbReference type="GO" id="GO:0030246">
    <property type="term" value="F:carbohydrate binding"/>
    <property type="evidence" value="ECO:0007669"/>
    <property type="project" value="UniProtKB-KW"/>
</dbReference>
<keyword evidence="4" id="KW-0732">Signal</keyword>
<accession>A0AAD6H8J0</accession>